<evidence type="ECO:0000256" key="4">
    <source>
        <dbReference type="ARBA" id="ARBA00022692"/>
    </source>
</evidence>
<evidence type="ECO:0000256" key="9">
    <source>
        <dbReference type="ARBA" id="ARBA00023157"/>
    </source>
</evidence>
<evidence type="ECO:0000256" key="2">
    <source>
        <dbReference type="ARBA" id="ARBA00004308"/>
    </source>
</evidence>
<dbReference type="SMART" id="SM00192">
    <property type="entry name" value="LDLa"/>
    <property type="match status" value="5"/>
</dbReference>
<dbReference type="InterPro" id="IPR036179">
    <property type="entry name" value="Ig-like_dom_sf"/>
</dbReference>
<evidence type="ECO:0000256" key="11">
    <source>
        <dbReference type="PROSITE-ProRule" id="PRU00124"/>
    </source>
</evidence>
<keyword evidence="10" id="KW-0325">Glycoprotein</keyword>
<dbReference type="InterPro" id="IPR050685">
    <property type="entry name" value="LDLR"/>
</dbReference>
<comment type="subcellular location">
    <subcellularLocation>
        <location evidence="2">Endomembrane system</location>
    </subcellularLocation>
    <subcellularLocation>
        <location evidence="1">Membrane</location>
        <topology evidence="1">Single-pass membrane protein</topology>
    </subcellularLocation>
</comment>
<dbReference type="InterPro" id="IPR002172">
    <property type="entry name" value="LDrepeatLR_classA_rpt"/>
</dbReference>
<dbReference type="Pfam" id="PF00057">
    <property type="entry name" value="Ldl_recept_a"/>
    <property type="match status" value="4"/>
</dbReference>
<dbReference type="InterPro" id="IPR003598">
    <property type="entry name" value="Ig_sub2"/>
</dbReference>
<evidence type="ECO:0000259" key="13">
    <source>
        <dbReference type="PROSITE" id="PS50835"/>
    </source>
</evidence>
<feature type="disulfide bond" evidence="11">
    <location>
        <begin position="457"/>
        <end position="472"/>
    </location>
</feature>
<feature type="disulfide bond" evidence="11">
    <location>
        <begin position="269"/>
        <end position="284"/>
    </location>
</feature>
<feature type="non-terminal residue" evidence="14">
    <location>
        <position position="606"/>
    </location>
</feature>
<keyword evidence="8" id="KW-0472">Membrane</keyword>
<dbReference type="PROSITE" id="PS50068">
    <property type="entry name" value="LDLRA_2"/>
    <property type="match status" value="5"/>
</dbReference>
<dbReference type="PANTHER" id="PTHR24270:SF60">
    <property type="entry name" value="CUB AND LDLA DOMAIN, ISOFORM A-RELATED"/>
    <property type="match status" value="1"/>
</dbReference>
<dbReference type="OrthoDB" id="10055367at2759"/>
<dbReference type="SMART" id="SM00408">
    <property type="entry name" value="IGc2"/>
    <property type="match status" value="1"/>
</dbReference>
<feature type="disulfide bond" evidence="11">
    <location>
        <begin position="358"/>
        <end position="370"/>
    </location>
</feature>
<comment type="caution">
    <text evidence="11">Lacks conserved residue(s) required for the propagation of feature annotation.</text>
</comment>
<dbReference type="PROSITE" id="PS50835">
    <property type="entry name" value="IG_LIKE"/>
    <property type="match status" value="1"/>
</dbReference>
<feature type="disulfide bond" evidence="11">
    <location>
        <begin position="414"/>
        <end position="429"/>
    </location>
</feature>
<keyword evidence="7" id="KW-1133">Transmembrane helix</keyword>
<protein>
    <submittedName>
        <fullName evidence="14">Low-density lipoprotein receptor-related protein 2</fullName>
    </submittedName>
</protein>
<evidence type="ECO:0000256" key="10">
    <source>
        <dbReference type="ARBA" id="ARBA00023180"/>
    </source>
</evidence>
<feature type="domain" description="Ig-like" evidence="13">
    <location>
        <begin position="481"/>
        <end position="570"/>
    </location>
</feature>
<dbReference type="AlphaFoldDB" id="A0A034V3D9"/>
<keyword evidence="6" id="KW-0677">Repeat</keyword>
<comment type="similarity">
    <text evidence="3">Belongs to the LDLR family.</text>
</comment>
<organism evidence="14">
    <name type="scientific">Bactrocera dorsalis</name>
    <name type="common">Oriental fruit fly</name>
    <name type="synonym">Dacus dorsalis</name>
    <dbReference type="NCBI Taxonomy" id="27457"/>
    <lineage>
        <taxon>Eukaryota</taxon>
        <taxon>Metazoa</taxon>
        <taxon>Ecdysozoa</taxon>
        <taxon>Arthropoda</taxon>
        <taxon>Hexapoda</taxon>
        <taxon>Insecta</taxon>
        <taxon>Pterygota</taxon>
        <taxon>Neoptera</taxon>
        <taxon>Endopterygota</taxon>
        <taxon>Diptera</taxon>
        <taxon>Brachycera</taxon>
        <taxon>Muscomorpha</taxon>
        <taxon>Tephritoidea</taxon>
        <taxon>Tephritidae</taxon>
        <taxon>Bactrocera</taxon>
        <taxon>Bactrocera</taxon>
    </lineage>
</organism>
<evidence type="ECO:0000256" key="5">
    <source>
        <dbReference type="ARBA" id="ARBA00022729"/>
    </source>
</evidence>
<evidence type="ECO:0000256" key="7">
    <source>
        <dbReference type="ARBA" id="ARBA00022989"/>
    </source>
</evidence>
<feature type="compositionally biased region" description="Basic and acidic residues" evidence="12">
    <location>
        <begin position="74"/>
        <end position="202"/>
    </location>
</feature>
<reference evidence="14" key="1">
    <citation type="journal article" date="2014" name="BMC Genomics">
        <title>Characterizing the developmental transcriptome of the oriental fruit fly, Bactrocera dorsalis (Diptera: Tephritidae) through comparative genomic analysis with Drosophila melanogaster utilizing modENCODE datasets.</title>
        <authorList>
            <person name="Geib S.M."/>
            <person name="Calla B."/>
            <person name="Hall B."/>
            <person name="Hou S."/>
            <person name="Manoukis N.C."/>
        </authorList>
    </citation>
    <scope>NUCLEOTIDE SEQUENCE</scope>
    <source>
        <strain evidence="14">Punador</strain>
    </source>
</reference>
<dbReference type="FunFam" id="4.10.400.10:FF:000034">
    <property type="entry name" value="Low-density lipoprotein receptor-related protein 2"/>
    <property type="match status" value="1"/>
</dbReference>
<keyword evidence="14" id="KW-0449">Lipoprotein</keyword>
<proteinExistence type="inferred from homology"/>
<keyword evidence="4" id="KW-0812">Transmembrane</keyword>
<evidence type="ECO:0000256" key="6">
    <source>
        <dbReference type="ARBA" id="ARBA00022737"/>
    </source>
</evidence>
<feature type="disulfide bond" evidence="11">
    <location>
        <begin position="402"/>
        <end position="420"/>
    </location>
</feature>
<dbReference type="Gene3D" id="2.60.40.10">
    <property type="entry name" value="Immunoglobulins"/>
    <property type="match status" value="1"/>
</dbReference>
<dbReference type="PANTHER" id="PTHR24270">
    <property type="entry name" value="LOW-DENSITY LIPOPROTEIN RECEPTOR-RELATED"/>
    <property type="match status" value="1"/>
</dbReference>
<dbReference type="InterPro" id="IPR013783">
    <property type="entry name" value="Ig-like_fold"/>
</dbReference>
<evidence type="ECO:0000256" key="1">
    <source>
        <dbReference type="ARBA" id="ARBA00004167"/>
    </source>
</evidence>
<feature type="non-terminal residue" evidence="14">
    <location>
        <position position="1"/>
    </location>
</feature>
<dbReference type="GO" id="GO:0005886">
    <property type="term" value="C:plasma membrane"/>
    <property type="evidence" value="ECO:0007669"/>
    <property type="project" value="TreeGrafter"/>
</dbReference>
<dbReference type="SUPFAM" id="SSF48726">
    <property type="entry name" value="Immunoglobulin"/>
    <property type="match status" value="1"/>
</dbReference>
<dbReference type="Pfam" id="PF13927">
    <property type="entry name" value="Ig_3"/>
    <property type="match status" value="1"/>
</dbReference>
<feature type="disulfide bond" evidence="11">
    <location>
        <begin position="395"/>
        <end position="407"/>
    </location>
</feature>
<dbReference type="InterPro" id="IPR023415">
    <property type="entry name" value="LDLR_class-A_CS"/>
</dbReference>
<feature type="compositionally biased region" description="Basic and acidic residues" evidence="12">
    <location>
        <begin position="40"/>
        <end position="49"/>
    </location>
</feature>
<keyword evidence="5" id="KW-0732">Signal</keyword>
<dbReference type="EMBL" id="GAKP01021908">
    <property type="protein sequence ID" value="JAC37044.1"/>
    <property type="molecule type" value="Transcribed_RNA"/>
</dbReference>
<dbReference type="PROSITE" id="PS01209">
    <property type="entry name" value="LDLRA_1"/>
    <property type="match status" value="2"/>
</dbReference>
<dbReference type="SUPFAM" id="SSF57424">
    <property type="entry name" value="LDL receptor-like module"/>
    <property type="match status" value="4"/>
</dbReference>
<dbReference type="SMART" id="SM00409">
    <property type="entry name" value="IG"/>
    <property type="match status" value="1"/>
</dbReference>
<gene>
    <name evidence="14" type="primary">LRP2</name>
</gene>
<dbReference type="GO" id="GO:0016192">
    <property type="term" value="P:vesicle-mediated transport"/>
    <property type="evidence" value="ECO:0007669"/>
    <property type="project" value="UniProtKB-ARBA"/>
</dbReference>
<evidence type="ECO:0000256" key="12">
    <source>
        <dbReference type="SAM" id="MobiDB-lite"/>
    </source>
</evidence>
<feature type="disulfide bond" evidence="11">
    <location>
        <begin position="333"/>
        <end position="348"/>
    </location>
</feature>
<feature type="compositionally biased region" description="Basic and acidic residues" evidence="12">
    <location>
        <begin position="1"/>
        <end position="29"/>
    </location>
</feature>
<dbReference type="InterPro" id="IPR036055">
    <property type="entry name" value="LDL_receptor-like_sf"/>
</dbReference>
<sequence>EEEARRQAEEEDKANELAEKEEEERRQQEGQHNQLEEDADKIPYDRYEPYPDQENDLFTPYPTEEDNDVEYDEETRRRNEEERARIEQEEEERRLAEEKRQQEEDEHRQAEEKRQQEEDEHRRLQYEEFERRRAEEERQRAAQEEEEYRRAEEERRLADEAEARRRAEQVEAERRRYEYEEEQRNREDAARRDPYEEPEQPKGPETPTEAPEVSETDEPAYNPNFDEGSGDDYGISTDRSTVFTAAGCRGDATYTCYKSGSRICDEQRCDDHEDCPDGEDEEDCGFISGGLDDKEGDVDGNLPGGEDDGGYEHVCSDAEFKCDGRCLPLEYFCNGRVECLDGTDERDCPDTKPEATVCQPDEYKCRAGNCIDSARRCDRVPDCPDGDDEDASCRCAANQFRCRNGDCVSSNAQCNGYQDCRDGSDEEDCSEPAYVVPCTGSQFRCNNGQCINAAARCDGYTDCADSSDEISCTVDFPASNPELNLKTYPESQIIKESREVIFRCRDEGSLRARVKWTRPGGRPLPIGARDNGDGRLEIPNIRVEDSGPYICEAAGYPRHVSGQQVTVHLTVEKLNPDNERPPTACRAYQATCRDNQCIDKSQICDG</sequence>
<feature type="disulfide bond" evidence="11">
    <location>
        <begin position="438"/>
        <end position="450"/>
    </location>
</feature>
<feature type="disulfide bond" evidence="11">
    <location>
        <begin position="445"/>
        <end position="463"/>
    </location>
</feature>
<accession>A0A034V3D9</accession>
<name>A0A034V3D9_BACDO</name>
<feature type="compositionally biased region" description="Acidic residues" evidence="12">
    <location>
        <begin position="63"/>
        <end position="73"/>
    </location>
</feature>
<dbReference type="InterPro" id="IPR007110">
    <property type="entry name" value="Ig-like_dom"/>
</dbReference>
<dbReference type="InterPro" id="IPR003599">
    <property type="entry name" value="Ig_sub"/>
</dbReference>
<dbReference type="CDD" id="cd00112">
    <property type="entry name" value="LDLa"/>
    <property type="match status" value="4"/>
</dbReference>
<feature type="region of interest" description="Disordered" evidence="12">
    <location>
        <begin position="1"/>
        <end position="236"/>
    </location>
</feature>
<evidence type="ECO:0000256" key="3">
    <source>
        <dbReference type="ARBA" id="ARBA00009939"/>
    </source>
</evidence>
<dbReference type="GO" id="GO:0012505">
    <property type="term" value="C:endomembrane system"/>
    <property type="evidence" value="ECO:0007669"/>
    <property type="project" value="UniProtKB-SubCell"/>
</dbReference>
<dbReference type="PRINTS" id="PR00261">
    <property type="entry name" value="LDLRECEPTOR"/>
</dbReference>
<feature type="disulfide bond" evidence="11">
    <location>
        <begin position="365"/>
        <end position="383"/>
    </location>
</feature>
<dbReference type="Gene3D" id="4.10.400.10">
    <property type="entry name" value="Low-density Lipoprotein Receptor"/>
    <property type="match status" value="4"/>
</dbReference>
<evidence type="ECO:0000313" key="14">
    <source>
        <dbReference type="EMBL" id="JAC37044.1"/>
    </source>
</evidence>
<dbReference type="FunFam" id="4.10.400.10:FF:000024">
    <property type="entry name" value="Low-density lipoprotein RecePtor related"/>
    <property type="match status" value="1"/>
</dbReference>
<keyword evidence="14" id="KW-0675">Receptor</keyword>
<keyword evidence="9 11" id="KW-1015">Disulfide bond</keyword>
<evidence type="ECO:0000256" key="8">
    <source>
        <dbReference type="ARBA" id="ARBA00023136"/>
    </source>
</evidence>